<gene>
    <name evidence="1" type="ORF">ENL40_09065</name>
</gene>
<dbReference type="Proteomes" id="UP000886217">
    <property type="component" value="Unassembled WGS sequence"/>
</dbReference>
<dbReference type="EMBL" id="DRTU01000369">
    <property type="protein sequence ID" value="HHI01579.1"/>
    <property type="molecule type" value="Genomic_DNA"/>
</dbReference>
<reference evidence="1" key="1">
    <citation type="journal article" date="2020" name="mSystems">
        <title>Genome- and Community-Level Interaction Insights into Carbon Utilization and Element Cycling Functions of Hydrothermarchaeota in Hydrothermal Sediment.</title>
        <authorList>
            <person name="Zhou Z."/>
            <person name="Liu Y."/>
            <person name="Xu W."/>
            <person name="Pan J."/>
            <person name="Luo Z.H."/>
            <person name="Li M."/>
        </authorList>
    </citation>
    <scope>NUCLEOTIDE SEQUENCE [LARGE SCALE GENOMIC DNA]</scope>
    <source>
        <strain evidence="1">HyVt-93</strain>
    </source>
</reference>
<comment type="caution">
    <text evidence="1">The sequence shown here is derived from an EMBL/GenBank/DDBJ whole genome shotgun (WGS) entry which is preliminary data.</text>
</comment>
<organism evidence="1">
    <name type="scientific">Thermococcus litoralis</name>
    <dbReference type="NCBI Taxonomy" id="2265"/>
    <lineage>
        <taxon>Archaea</taxon>
        <taxon>Methanobacteriati</taxon>
        <taxon>Methanobacteriota</taxon>
        <taxon>Thermococci</taxon>
        <taxon>Thermococcales</taxon>
        <taxon>Thermococcaceae</taxon>
        <taxon>Thermococcus</taxon>
    </lineage>
</organism>
<dbReference type="AlphaFoldDB" id="A0A7C5JXX5"/>
<accession>A0A7C5JXX5</accession>
<proteinExistence type="predicted"/>
<name>A0A7C5JXX5_THELI</name>
<protein>
    <submittedName>
        <fullName evidence="1">Uncharacterized protein</fullName>
    </submittedName>
</protein>
<sequence length="213" mass="23732">MAKRLALTVFILLLFLGTFVLFEAVGTTEVCVTVCYPGELKAEGYSLEDGQIVLKFHTLENSEALREHFEKFEIRCLFCSLDLEKAKVVVNVSGTLLYPAYKDYVMSFDNGRNGKGMHYIASPYNLTSIAEVRIPEGYTFKELKFENNTLQILLSPGGSGGVEVVRSNIIAENQEGLKRGWIKIIYTDGSREWEGRVQTIGGEGECPILIDTG</sequence>
<evidence type="ECO:0000313" key="1">
    <source>
        <dbReference type="EMBL" id="HHI01579.1"/>
    </source>
</evidence>